<dbReference type="Proteomes" id="UP000004259">
    <property type="component" value="Unassembled WGS sequence"/>
</dbReference>
<dbReference type="InterPro" id="IPR009835">
    <property type="entry name" value="SrtB"/>
</dbReference>
<feature type="transmembrane region" description="Helical" evidence="1">
    <location>
        <begin position="71"/>
        <end position="93"/>
    </location>
</feature>
<keyword evidence="3" id="KW-1185">Reference proteome</keyword>
<dbReference type="STRING" id="246199.CUS_5438"/>
<accession>E9SE19</accession>
<reference evidence="2 3" key="1">
    <citation type="submission" date="2011-02" db="EMBL/GenBank/DDBJ databases">
        <authorList>
            <person name="Nelson K.E."/>
            <person name="Sutton G."/>
            <person name="Torralba M."/>
            <person name="Durkin S."/>
            <person name="Harkins D."/>
            <person name="Montgomery R."/>
            <person name="Ziemer C."/>
            <person name="Klaassens E."/>
            <person name="Ocuiv P."/>
            <person name="Morrison M."/>
        </authorList>
    </citation>
    <scope>NUCLEOTIDE SEQUENCE [LARGE SCALE GENOMIC DNA]</scope>
    <source>
        <strain evidence="2 3">8</strain>
    </source>
</reference>
<sequence length="784" mass="87415">MKEETNISHILQRLEPSSELKRSVMERASQLEAGRKTFGNRMAADNRQIQKENITMNAISTKETAYVKKRFPLAVISAAACAAVVIGLAAVTLNKDDTKFINESSSHNSSAEQKENPVIAVDDESTREGLLTVTDAVGRPYTITDKNRIAAIDSLVEKAMTYPVADNCDIPTRRTLEYYVGGEKRTVGLGDEGYAAPGVYLGIASDGDDDSGTEYLTITVNGTKHLVERYSDGSPYYDLLYATEKDSPMFFNDKELITYDETAVPKALDIISDIRKNGTQLADIGGSPLSDIEKLQEIPDTDLSFTLSGVNYTVGLYEDHDLISIKLYGCIGDELPTAYYENARKWIDDINALIDSVEISEAYLYTSRELSEIDVYNNPEIVGYIRIPDLVNAAGQEYISNEVTQHDDNEYYLTHDCVDRFSESGCIFADCNNNVTGEERSDNIILYGHNIRTLGTMFTHLTDLDDGTGDMLNKCPDILFGTVRDDGLAQYAIIGAGCVRLENVSSFLNEYRSFDNDSHTFDSWIKNVKETCSIMRDIDCDADDEYLTLITTVPADNAEDYRFAVFARKLRSDDEAPELNFKPVKDSPFVIEPVEEVKMPDISELTEEQAVAALNDAGLNCVISYDFDYTEKGHVCYSYAPYYDPLHPLDYVCKGATVEVHVSLGEYDGERTEPTDNYPFAYPVTKNIKLEVPVPDSMKGSYTFSIFEGTGAGYTKTIDDMSGVESISFDTNEADKMRLVVYAKNNDAKDGKYIRYADFEADHADNTYHLIGTLNTDELLETMK</sequence>
<gene>
    <name evidence="2" type="ORF">CUS_5438</name>
</gene>
<evidence type="ECO:0000256" key="1">
    <source>
        <dbReference type="SAM" id="Phobius"/>
    </source>
</evidence>
<comment type="caution">
    <text evidence="2">The sequence shown here is derived from an EMBL/GenBank/DDBJ whole genome shotgun (WGS) entry which is preliminary data.</text>
</comment>
<keyword evidence="1" id="KW-0812">Transmembrane</keyword>
<dbReference type="CDD" id="cd06577">
    <property type="entry name" value="PASTA_pknB"/>
    <property type="match status" value="1"/>
</dbReference>
<protein>
    <submittedName>
        <fullName evidence="2">Sortase, SrtB family</fullName>
    </submittedName>
</protein>
<dbReference type="eggNOG" id="COG4509">
    <property type="taxonomic scope" value="Bacteria"/>
</dbReference>
<dbReference type="InterPro" id="IPR005543">
    <property type="entry name" value="PASTA_dom"/>
</dbReference>
<dbReference type="EMBL" id="ADKM02000093">
    <property type="protein sequence ID" value="EGC02476.1"/>
    <property type="molecule type" value="Genomic_DNA"/>
</dbReference>
<evidence type="ECO:0000313" key="3">
    <source>
        <dbReference type="Proteomes" id="UP000004259"/>
    </source>
</evidence>
<dbReference type="OrthoDB" id="9804660at2"/>
<keyword evidence="1" id="KW-1133">Transmembrane helix</keyword>
<name>E9SE19_RUMAL</name>
<keyword evidence="1" id="KW-0472">Membrane</keyword>
<dbReference type="RefSeq" id="WP_002850836.1">
    <property type="nucleotide sequence ID" value="NZ_ADKM02000093.1"/>
</dbReference>
<dbReference type="SUPFAM" id="SSF63817">
    <property type="entry name" value="Sortase"/>
    <property type="match status" value="1"/>
</dbReference>
<dbReference type="Gene3D" id="3.30.10.20">
    <property type="match status" value="1"/>
</dbReference>
<evidence type="ECO:0000313" key="2">
    <source>
        <dbReference type="EMBL" id="EGC02476.1"/>
    </source>
</evidence>
<dbReference type="Gene3D" id="2.40.260.10">
    <property type="entry name" value="Sortase"/>
    <property type="match status" value="1"/>
</dbReference>
<organism evidence="2 3">
    <name type="scientific">Ruminococcus albus 8</name>
    <dbReference type="NCBI Taxonomy" id="246199"/>
    <lineage>
        <taxon>Bacteria</taxon>
        <taxon>Bacillati</taxon>
        <taxon>Bacillota</taxon>
        <taxon>Clostridia</taxon>
        <taxon>Eubacteriales</taxon>
        <taxon>Oscillospiraceae</taxon>
        <taxon>Ruminococcus</taxon>
    </lineage>
</organism>
<dbReference type="CDD" id="cd05826">
    <property type="entry name" value="Sortase_B"/>
    <property type="match status" value="1"/>
</dbReference>
<proteinExistence type="predicted"/>
<dbReference type="InterPro" id="IPR023365">
    <property type="entry name" value="Sortase_dom-sf"/>
</dbReference>
<dbReference type="AlphaFoldDB" id="E9SE19"/>